<evidence type="ECO:0000313" key="3">
    <source>
        <dbReference type="EMBL" id="PNG03709.1"/>
    </source>
</evidence>
<feature type="chain" id="PRO_5014841391" evidence="1">
    <location>
        <begin position="47"/>
        <end position="460"/>
    </location>
</feature>
<dbReference type="EMBL" id="POUW01000008">
    <property type="protein sequence ID" value="PNG03709.1"/>
    <property type="molecule type" value="Genomic_DNA"/>
</dbReference>
<dbReference type="Pfam" id="PF00144">
    <property type="entry name" value="Beta-lactamase"/>
    <property type="match status" value="1"/>
</dbReference>
<dbReference type="InterPro" id="IPR050789">
    <property type="entry name" value="Diverse_Enzym_Activities"/>
</dbReference>
<protein>
    <submittedName>
        <fullName evidence="3">6-aminohexanoate hydrolase</fullName>
    </submittedName>
</protein>
<dbReference type="InterPro" id="IPR001466">
    <property type="entry name" value="Beta-lactam-related"/>
</dbReference>
<dbReference type="SUPFAM" id="SSF56601">
    <property type="entry name" value="beta-lactamase/transpeptidase-like"/>
    <property type="match status" value="1"/>
</dbReference>
<comment type="caution">
    <text evidence="3">The sequence shown here is derived from an EMBL/GenBank/DDBJ whole genome shotgun (WGS) entry which is preliminary data.</text>
</comment>
<evidence type="ECO:0000256" key="1">
    <source>
        <dbReference type="SAM" id="SignalP"/>
    </source>
</evidence>
<name>A0A2N8SML8_STUST</name>
<evidence type="ECO:0000313" key="4">
    <source>
        <dbReference type="Proteomes" id="UP000235897"/>
    </source>
</evidence>
<keyword evidence="3" id="KW-0378">Hydrolase</keyword>
<dbReference type="OrthoDB" id="9814204at2"/>
<gene>
    <name evidence="3" type="ORF">CXL00_18800</name>
</gene>
<feature type="signal peptide" evidence="1">
    <location>
        <begin position="1"/>
        <end position="46"/>
    </location>
</feature>
<dbReference type="Proteomes" id="UP000235897">
    <property type="component" value="Unassembled WGS sequence"/>
</dbReference>
<dbReference type="Gene3D" id="3.40.710.10">
    <property type="entry name" value="DD-peptidase/beta-lactamase superfamily"/>
    <property type="match status" value="1"/>
</dbReference>
<dbReference type="InterPro" id="IPR012338">
    <property type="entry name" value="Beta-lactam/transpept-like"/>
</dbReference>
<keyword evidence="1" id="KW-0732">Signal</keyword>
<dbReference type="AlphaFoldDB" id="A0A2N8SML8"/>
<evidence type="ECO:0000259" key="2">
    <source>
        <dbReference type="Pfam" id="PF00144"/>
    </source>
</evidence>
<accession>A0A2N8SML8</accession>
<organism evidence="3 4">
    <name type="scientific">Stutzerimonas stutzeri</name>
    <name type="common">Pseudomonas stutzeri</name>
    <dbReference type="NCBI Taxonomy" id="316"/>
    <lineage>
        <taxon>Bacteria</taxon>
        <taxon>Pseudomonadati</taxon>
        <taxon>Pseudomonadota</taxon>
        <taxon>Gammaproteobacteria</taxon>
        <taxon>Pseudomonadales</taxon>
        <taxon>Pseudomonadaceae</taxon>
        <taxon>Stutzerimonas</taxon>
    </lineage>
</organism>
<dbReference type="PANTHER" id="PTHR43283">
    <property type="entry name" value="BETA-LACTAMASE-RELATED"/>
    <property type="match status" value="1"/>
</dbReference>
<dbReference type="PANTHER" id="PTHR43283:SF7">
    <property type="entry name" value="BETA-LACTAMASE-RELATED DOMAIN-CONTAINING PROTEIN"/>
    <property type="match status" value="1"/>
</dbReference>
<dbReference type="GO" id="GO:0016787">
    <property type="term" value="F:hydrolase activity"/>
    <property type="evidence" value="ECO:0007669"/>
    <property type="project" value="UniProtKB-KW"/>
</dbReference>
<proteinExistence type="predicted"/>
<reference evidence="3 4" key="1">
    <citation type="submission" date="2018-01" db="EMBL/GenBank/DDBJ databases">
        <title>Denitrification phenotypes of diverse strains of Pseudomonas stutzeri.</title>
        <authorList>
            <person name="Milligan D.A."/>
            <person name="Bergaust L."/>
            <person name="Bakken L.R."/>
            <person name="Frostegard A."/>
        </authorList>
    </citation>
    <scope>NUCLEOTIDE SEQUENCE [LARGE SCALE GENOMIC DNA]</scope>
    <source>
        <strain evidence="3 4">28a3</strain>
    </source>
</reference>
<sequence length="460" mass="49926">MAGESASLRLPCAVTCSQSRLRRHGVWFRRFGAAICLASLYAPAHAQQLTAAQSDPIKLGWMQGFPPPADKLISQPDSDYFSFPKLRWSVCHIRELLPTEAVSRGLDAPAPLRQALDSSIDAVRFTPLGSSKSMTWEQSLAANYTDGIVVLHQGRVVYERYFGCLDERGKHAAMSMTKSLTGLLAEVLVAEGGLDDQAKVAAVIPELASSAFGDATVRQVMDMTTTLDFSEDYANPEAQIWIYSAAANPLPKPADYHGPIGYYAYLQTVAKAGTHGEAFGYKTVNSDVLGWIIARVTGKAVSELVSERLWQRMGTEQDAYYTVDALGTPFAGGGLSAGLRDMARLGQLMLDEGLHNGERLFPAEAVRTIRAGGDKQLFAKAGYSTLPGGSYRAMWWILHNDHGAFAARGVHGQTLYIDPTAQMVIARFASHPSAKNADNDPTSLPAYQALADHLMQSDQH</sequence>
<feature type="domain" description="Beta-lactamase-related" evidence="2">
    <location>
        <begin position="148"/>
        <end position="434"/>
    </location>
</feature>
<dbReference type="RefSeq" id="WP_102847407.1">
    <property type="nucleotide sequence ID" value="NZ_JAMOIG010000017.1"/>
</dbReference>